<keyword evidence="5" id="KW-0560">Oxidoreductase</keyword>
<name>A0A5N6Z8T6_9EURO</name>
<dbReference type="GO" id="GO:0050660">
    <property type="term" value="F:flavin adenine dinucleotide binding"/>
    <property type="evidence" value="ECO:0007669"/>
    <property type="project" value="InterPro"/>
</dbReference>
<evidence type="ECO:0000313" key="6">
    <source>
        <dbReference type="EMBL" id="KAE8353276.1"/>
    </source>
</evidence>
<dbReference type="Gene3D" id="3.50.50.60">
    <property type="entry name" value="FAD/NAD(P)-binding domain"/>
    <property type="match status" value="3"/>
</dbReference>
<dbReference type="InterPro" id="IPR051209">
    <property type="entry name" value="FAD-bind_Monooxygenase_sf"/>
</dbReference>
<keyword evidence="4" id="KW-0274">FAD</keyword>
<dbReference type="GO" id="GO:0004499">
    <property type="term" value="F:N,N-dimethylaniline monooxygenase activity"/>
    <property type="evidence" value="ECO:0007669"/>
    <property type="project" value="InterPro"/>
</dbReference>
<dbReference type="GO" id="GO:0050661">
    <property type="term" value="F:NADP binding"/>
    <property type="evidence" value="ECO:0007669"/>
    <property type="project" value="InterPro"/>
</dbReference>
<comment type="cofactor">
    <cofactor evidence="1">
        <name>FAD</name>
        <dbReference type="ChEBI" id="CHEBI:57692"/>
    </cofactor>
</comment>
<dbReference type="PANTHER" id="PTHR42877:SF10">
    <property type="entry name" value="L-ORNITHINE N(5)-OXYGENASE"/>
    <property type="match status" value="1"/>
</dbReference>
<dbReference type="InterPro" id="IPR020946">
    <property type="entry name" value="Flavin_mOase-like"/>
</dbReference>
<evidence type="ECO:0000256" key="5">
    <source>
        <dbReference type="ARBA" id="ARBA00023002"/>
    </source>
</evidence>
<dbReference type="PANTHER" id="PTHR42877">
    <property type="entry name" value="L-ORNITHINE N(5)-MONOOXYGENASE-RELATED"/>
    <property type="match status" value="1"/>
</dbReference>
<proteinExistence type="inferred from homology"/>
<dbReference type="Proteomes" id="UP000327118">
    <property type="component" value="Unassembled WGS sequence"/>
</dbReference>
<dbReference type="SUPFAM" id="SSF51905">
    <property type="entry name" value="FAD/NAD(P)-binding domain"/>
    <property type="match status" value="2"/>
</dbReference>
<dbReference type="AlphaFoldDB" id="A0A5N6Z8T6"/>
<dbReference type="InterPro" id="IPR036188">
    <property type="entry name" value="FAD/NAD-bd_sf"/>
</dbReference>
<dbReference type="OrthoDB" id="74360at2759"/>
<organism evidence="6 7">
    <name type="scientific">Aspergillus coremiiformis</name>
    <dbReference type="NCBI Taxonomy" id="138285"/>
    <lineage>
        <taxon>Eukaryota</taxon>
        <taxon>Fungi</taxon>
        <taxon>Dikarya</taxon>
        <taxon>Ascomycota</taxon>
        <taxon>Pezizomycotina</taxon>
        <taxon>Eurotiomycetes</taxon>
        <taxon>Eurotiomycetidae</taxon>
        <taxon>Eurotiales</taxon>
        <taxon>Aspergillaceae</taxon>
        <taxon>Aspergillus</taxon>
        <taxon>Aspergillus subgen. Circumdati</taxon>
    </lineage>
</organism>
<evidence type="ECO:0000256" key="4">
    <source>
        <dbReference type="ARBA" id="ARBA00022827"/>
    </source>
</evidence>
<evidence type="ECO:0008006" key="8">
    <source>
        <dbReference type="Google" id="ProtNLM"/>
    </source>
</evidence>
<evidence type="ECO:0000256" key="3">
    <source>
        <dbReference type="ARBA" id="ARBA00022630"/>
    </source>
</evidence>
<gene>
    <name evidence="6" type="ORF">BDV28DRAFT_165050</name>
</gene>
<dbReference type="Pfam" id="PF00743">
    <property type="entry name" value="FMO-like"/>
    <property type="match status" value="1"/>
</dbReference>
<sequence length="522" mass="58681">MVGHLRICIRNAYDGTPQVFYPVVVIGAGPSGIATACRLKQKCGFDQFRIFDRQDGIGGTWWANRYPGVVSRRSQDILPTVFYSFSFAPNYHSRTIFPTGREYVEYLHSVAERAELIDKIQLNTEVISMEWIEQDAEWELWICHRNPERETGTTEEQSTSHHGKREEVIRAKVVISAVGILSKPNEWPADVPNRDAFDGQILHSSQWPVESDLDEKDIVLVGSACSAAQIAPALLRSNIKSLTHIIRTPPWFVPRMEEPGGEAAYAKWAPWIYSTIPGLGFLREHVRLRQQAEASCLAHMRALAPAKYHAMLTPTYSLGSRRRIFDNNWLKSMSDPRYTLTNRSLLSVQGTEVTVGSKEPNPPEEPDVYHADVLILATGFNATPFLQSVAVHGRQGLSMHGIWATRGGAHAYMGTAMDGFPNFFMIMGPNTFVGHTSAIMSIENNIDYVLRLIQPVLRGDVESLEPKATAVQSWLHDIRRDMKDTLFEGCPSWYNGNGAYNSVMYPLSNAFTTVPIVWITRQ</sequence>
<dbReference type="EMBL" id="ML739102">
    <property type="protein sequence ID" value="KAE8353276.1"/>
    <property type="molecule type" value="Genomic_DNA"/>
</dbReference>
<comment type="similarity">
    <text evidence="2">Belongs to the FAD-binding monooxygenase family.</text>
</comment>
<reference evidence="7" key="1">
    <citation type="submission" date="2019-04" db="EMBL/GenBank/DDBJ databases">
        <title>Friends and foes A comparative genomics studyof 23 Aspergillus species from section Flavi.</title>
        <authorList>
            <consortium name="DOE Joint Genome Institute"/>
            <person name="Kjaerbolling I."/>
            <person name="Vesth T."/>
            <person name="Frisvad J.C."/>
            <person name="Nybo J.L."/>
            <person name="Theobald S."/>
            <person name="Kildgaard S."/>
            <person name="Isbrandt T."/>
            <person name="Kuo A."/>
            <person name="Sato A."/>
            <person name="Lyhne E.K."/>
            <person name="Kogle M.E."/>
            <person name="Wiebenga A."/>
            <person name="Kun R.S."/>
            <person name="Lubbers R.J."/>
            <person name="Makela M.R."/>
            <person name="Barry K."/>
            <person name="Chovatia M."/>
            <person name="Clum A."/>
            <person name="Daum C."/>
            <person name="Haridas S."/>
            <person name="He G."/>
            <person name="LaButti K."/>
            <person name="Lipzen A."/>
            <person name="Mondo S."/>
            <person name="Riley R."/>
            <person name="Salamov A."/>
            <person name="Simmons B.A."/>
            <person name="Magnuson J.K."/>
            <person name="Henrissat B."/>
            <person name="Mortensen U.H."/>
            <person name="Larsen T.O."/>
            <person name="Devries R.P."/>
            <person name="Grigoriev I.V."/>
            <person name="Machida M."/>
            <person name="Baker S.E."/>
            <person name="Andersen M.R."/>
        </authorList>
    </citation>
    <scope>NUCLEOTIDE SEQUENCE [LARGE SCALE GENOMIC DNA]</scope>
    <source>
        <strain evidence="7">CBS 553.77</strain>
    </source>
</reference>
<protein>
    <recommendedName>
        <fullName evidence="8">L-ornithine N(5)-monooxygenase</fullName>
    </recommendedName>
</protein>
<evidence type="ECO:0000313" key="7">
    <source>
        <dbReference type="Proteomes" id="UP000327118"/>
    </source>
</evidence>
<keyword evidence="7" id="KW-1185">Reference proteome</keyword>
<keyword evidence="3" id="KW-0285">Flavoprotein</keyword>
<accession>A0A5N6Z8T6</accession>
<evidence type="ECO:0000256" key="2">
    <source>
        <dbReference type="ARBA" id="ARBA00010139"/>
    </source>
</evidence>
<evidence type="ECO:0000256" key="1">
    <source>
        <dbReference type="ARBA" id="ARBA00001974"/>
    </source>
</evidence>
<dbReference type="PRINTS" id="PR00419">
    <property type="entry name" value="ADXRDTASE"/>
</dbReference>